<keyword evidence="4" id="KW-1185">Reference proteome</keyword>
<gene>
    <name evidence="3" type="ORF">LCOR_06642.1</name>
</gene>
<dbReference type="GO" id="GO:0030479">
    <property type="term" value="C:actin cortical patch"/>
    <property type="evidence" value="ECO:0007669"/>
    <property type="project" value="TreeGrafter"/>
</dbReference>
<feature type="domain" description="Phosphatidate phosphatase APP1 catalytic" evidence="2">
    <location>
        <begin position="397"/>
        <end position="544"/>
    </location>
</feature>
<dbReference type="Pfam" id="PF09949">
    <property type="entry name" value="APP1_cat"/>
    <property type="match status" value="1"/>
</dbReference>
<dbReference type="VEuPathDB" id="FungiDB:LCOR_06642.1"/>
<evidence type="ECO:0000256" key="1">
    <source>
        <dbReference type="SAM" id="MobiDB-lite"/>
    </source>
</evidence>
<feature type="compositionally biased region" description="Low complexity" evidence="1">
    <location>
        <begin position="32"/>
        <end position="48"/>
    </location>
</feature>
<reference evidence="3" key="1">
    <citation type="submission" date="2013-08" db="EMBL/GenBank/DDBJ databases">
        <title>Gene expansion shapes genome architecture in the human pathogen Lichtheimia corymbifera: an evolutionary genomics analysis in the ancient terrestrial Mucorales (Mucoromycotina).</title>
        <authorList>
            <person name="Schwartze V.U."/>
            <person name="Winter S."/>
            <person name="Shelest E."/>
            <person name="Marcet-Houben M."/>
            <person name="Horn F."/>
            <person name="Wehner S."/>
            <person name="Hoffmann K."/>
            <person name="Riege K."/>
            <person name="Sammeth M."/>
            <person name="Nowrousian M."/>
            <person name="Valiante V."/>
            <person name="Linde J."/>
            <person name="Jacobsen I.D."/>
            <person name="Marz M."/>
            <person name="Brakhage A.A."/>
            <person name="Gabaldon T."/>
            <person name="Bocker S."/>
            <person name="Voigt K."/>
        </authorList>
    </citation>
    <scope>NUCLEOTIDE SEQUENCE [LARGE SCALE GENOMIC DNA]</scope>
    <source>
        <strain evidence="3">FSU 9682</strain>
    </source>
</reference>
<sequence>MQTLHPYAPTLSPPTTAPRTLLDNECNDMMDSPTTTTSSTSMPSSATTRLSGGIQSGDRECVLFPTYAMRNPQDSSEWLIRTKGWALSHNISPAKQRIAMGVTKSFVGSADRPSTALFEQRFKYFLAKNKGNKQFVINAVGTTSVFDSRRHAVTTSSNATAFNSSSTALTETTETTAVADWNDGDDDDDDEQVAVAASKIEPFFVSGTSRRSSAGSNDSGFQSASDETTIASKQDYHHYDHHFPDIDPFLASRPGNPLSTILDGGRSKSFSPYADNNNNIASEYSSHTISSPQNTDLDLLDNYLHNQLTTTSIESASDCDNTSSSSCTSLPMTTYSVQLQSDSNGIVNGHFIVPHSQVLSWANEQHHCDARILHLQSLANTFLPSYGTVSLVEPSGISIISDIDDTIKDTQILAGAKTVLANTFFKHCRDVPGMAEAYMRWYTQGASFHYVSNSPFQLMPMLQNFLQSCEFPSGSMHLREEGSLLARLVEVPGKAKRDAISQIIRDFPQRKFVLIGDSGEIDLEIYARLASEFPGRILKIMIRDVSTTPSSFSPTHEDGAKKQNGNGLLRRNSTTLASLFSRKQQTSSSSNEPRLAKVVNSITPIQARLLKAKRQCPDVDIVLFQDAQTLKDDTDIRDALWQSWDDQASASSASSSSYSSLSS</sequence>
<feature type="region of interest" description="Disordered" evidence="1">
    <location>
        <begin position="207"/>
        <end position="226"/>
    </location>
</feature>
<comment type="caution">
    <text evidence="3">The sequence shown here is derived from an EMBL/GenBank/DDBJ whole genome shotgun (WGS) entry which is preliminary data.</text>
</comment>
<evidence type="ECO:0000313" key="4">
    <source>
        <dbReference type="Proteomes" id="UP000027586"/>
    </source>
</evidence>
<evidence type="ECO:0000259" key="2">
    <source>
        <dbReference type="Pfam" id="PF09949"/>
    </source>
</evidence>
<dbReference type="InterPro" id="IPR052935">
    <property type="entry name" value="Mg2+_PAP"/>
</dbReference>
<dbReference type="PANTHER" id="PTHR28208:SF3">
    <property type="entry name" value="PHOSPHATIDATE PHOSPHATASE APP1"/>
    <property type="match status" value="1"/>
</dbReference>
<name>A0A068S0Z7_9FUNG</name>
<dbReference type="InterPro" id="IPR019236">
    <property type="entry name" value="APP1_cat"/>
</dbReference>
<protein>
    <submittedName>
        <fullName evidence="3">Actin cytoskeleton organization protein</fullName>
    </submittedName>
</protein>
<feature type="region of interest" description="Disordered" evidence="1">
    <location>
        <begin position="1"/>
        <end position="53"/>
    </location>
</feature>
<proteinExistence type="predicted"/>
<dbReference type="OrthoDB" id="2117591at2759"/>
<organism evidence="3 4">
    <name type="scientific">Lichtheimia corymbifera JMRC:FSU:9682</name>
    <dbReference type="NCBI Taxonomy" id="1263082"/>
    <lineage>
        <taxon>Eukaryota</taxon>
        <taxon>Fungi</taxon>
        <taxon>Fungi incertae sedis</taxon>
        <taxon>Mucoromycota</taxon>
        <taxon>Mucoromycotina</taxon>
        <taxon>Mucoromycetes</taxon>
        <taxon>Mucorales</taxon>
        <taxon>Lichtheimiaceae</taxon>
        <taxon>Lichtheimia</taxon>
    </lineage>
</organism>
<dbReference type="GO" id="GO:0008195">
    <property type="term" value="F:phosphatidate phosphatase activity"/>
    <property type="evidence" value="ECO:0007669"/>
    <property type="project" value="InterPro"/>
</dbReference>
<dbReference type="Proteomes" id="UP000027586">
    <property type="component" value="Unassembled WGS sequence"/>
</dbReference>
<dbReference type="STRING" id="1263082.A0A068S0Z7"/>
<dbReference type="EMBL" id="CBTN010000030">
    <property type="protein sequence ID" value="CDH55507.1"/>
    <property type="molecule type" value="Genomic_DNA"/>
</dbReference>
<dbReference type="PANTHER" id="PTHR28208">
    <property type="entry name" value="PHOSPHATIDATE PHOSPHATASE APP1"/>
    <property type="match status" value="1"/>
</dbReference>
<dbReference type="AlphaFoldDB" id="A0A068S0Z7"/>
<feature type="region of interest" description="Disordered" evidence="1">
    <location>
        <begin position="548"/>
        <end position="568"/>
    </location>
</feature>
<accession>A0A068S0Z7</accession>
<evidence type="ECO:0000313" key="3">
    <source>
        <dbReference type="EMBL" id="CDH55507.1"/>
    </source>
</evidence>